<dbReference type="Proteomes" id="UP000828390">
    <property type="component" value="Unassembled WGS sequence"/>
</dbReference>
<organism evidence="1 2">
    <name type="scientific">Dreissena polymorpha</name>
    <name type="common">Zebra mussel</name>
    <name type="synonym">Mytilus polymorpha</name>
    <dbReference type="NCBI Taxonomy" id="45954"/>
    <lineage>
        <taxon>Eukaryota</taxon>
        <taxon>Metazoa</taxon>
        <taxon>Spiralia</taxon>
        <taxon>Lophotrochozoa</taxon>
        <taxon>Mollusca</taxon>
        <taxon>Bivalvia</taxon>
        <taxon>Autobranchia</taxon>
        <taxon>Heteroconchia</taxon>
        <taxon>Euheterodonta</taxon>
        <taxon>Imparidentia</taxon>
        <taxon>Neoheterodontei</taxon>
        <taxon>Myida</taxon>
        <taxon>Dreissenoidea</taxon>
        <taxon>Dreissenidae</taxon>
        <taxon>Dreissena</taxon>
    </lineage>
</organism>
<evidence type="ECO:0000313" key="2">
    <source>
        <dbReference type="Proteomes" id="UP000828390"/>
    </source>
</evidence>
<reference evidence="1" key="1">
    <citation type="journal article" date="2019" name="bioRxiv">
        <title>The Genome of the Zebra Mussel, Dreissena polymorpha: A Resource for Invasive Species Research.</title>
        <authorList>
            <person name="McCartney M.A."/>
            <person name="Auch B."/>
            <person name="Kono T."/>
            <person name="Mallez S."/>
            <person name="Zhang Y."/>
            <person name="Obille A."/>
            <person name="Becker A."/>
            <person name="Abrahante J.E."/>
            <person name="Garbe J."/>
            <person name="Badalamenti J.P."/>
            <person name="Herman A."/>
            <person name="Mangelson H."/>
            <person name="Liachko I."/>
            <person name="Sullivan S."/>
            <person name="Sone E.D."/>
            <person name="Koren S."/>
            <person name="Silverstein K.A.T."/>
            <person name="Beckman K.B."/>
            <person name="Gohl D.M."/>
        </authorList>
    </citation>
    <scope>NUCLEOTIDE SEQUENCE</scope>
    <source>
        <strain evidence="1">Duluth1</strain>
        <tissue evidence="1">Whole animal</tissue>
    </source>
</reference>
<dbReference type="EMBL" id="JAIWYP010000006">
    <property type="protein sequence ID" value="KAH3814965.1"/>
    <property type="molecule type" value="Genomic_DNA"/>
</dbReference>
<sequence>MDMLAAFRPGGHEFDPHFGERHKVLVLGPRNGLESVSNENSGLISKHRIQQLGTSKSIHNKHKLRIRVEFVLCKNNETNNYNAIVQDKIEQKRSVAFTIRELKTIKCSPMNKQR</sequence>
<name>A0A9D4GH81_DREPO</name>
<keyword evidence="2" id="KW-1185">Reference proteome</keyword>
<reference evidence="1" key="2">
    <citation type="submission" date="2020-11" db="EMBL/GenBank/DDBJ databases">
        <authorList>
            <person name="McCartney M.A."/>
            <person name="Auch B."/>
            <person name="Kono T."/>
            <person name="Mallez S."/>
            <person name="Becker A."/>
            <person name="Gohl D.M."/>
            <person name="Silverstein K.A.T."/>
            <person name="Koren S."/>
            <person name="Bechman K.B."/>
            <person name="Herman A."/>
            <person name="Abrahante J.E."/>
            <person name="Garbe J."/>
        </authorList>
    </citation>
    <scope>NUCLEOTIDE SEQUENCE</scope>
    <source>
        <strain evidence="1">Duluth1</strain>
        <tissue evidence="1">Whole animal</tissue>
    </source>
</reference>
<protein>
    <submittedName>
        <fullName evidence="1">Uncharacterized protein</fullName>
    </submittedName>
</protein>
<dbReference type="AlphaFoldDB" id="A0A9D4GH81"/>
<proteinExistence type="predicted"/>
<accession>A0A9D4GH81</accession>
<gene>
    <name evidence="1" type="ORF">DPMN_143484</name>
</gene>
<comment type="caution">
    <text evidence="1">The sequence shown here is derived from an EMBL/GenBank/DDBJ whole genome shotgun (WGS) entry which is preliminary data.</text>
</comment>
<evidence type="ECO:0000313" key="1">
    <source>
        <dbReference type="EMBL" id="KAH3814965.1"/>
    </source>
</evidence>